<comment type="caution">
    <text evidence="2">The sequence shown here is derived from an EMBL/GenBank/DDBJ whole genome shotgun (WGS) entry which is preliminary data.</text>
</comment>
<name>A0A2T1EPM7_9CYAN</name>
<dbReference type="EMBL" id="PVWK01000012">
    <property type="protein sequence ID" value="PSB34671.1"/>
    <property type="molecule type" value="Genomic_DNA"/>
</dbReference>
<keyword evidence="3" id="KW-1185">Reference proteome</keyword>
<gene>
    <name evidence="2" type="ORF">C7B82_01835</name>
</gene>
<evidence type="ECO:0000313" key="2">
    <source>
        <dbReference type="EMBL" id="PSB34671.1"/>
    </source>
</evidence>
<protein>
    <submittedName>
        <fullName evidence="2">Uncharacterized protein</fullName>
    </submittedName>
</protein>
<dbReference type="Proteomes" id="UP000239576">
    <property type="component" value="Unassembled WGS sequence"/>
</dbReference>
<reference evidence="2 3" key="2">
    <citation type="submission" date="2018-03" db="EMBL/GenBank/DDBJ databases">
        <title>The ancient ancestry and fast evolution of plastids.</title>
        <authorList>
            <person name="Moore K.R."/>
            <person name="Magnabosco C."/>
            <person name="Momper L."/>
            <person name="Gold D.A."/>
            <person name="Bosak T."/>
            <person name="Fournier G.P."/>
        </authorList>
    </citation>
    <scope>NUCLEOTIDE SEQUENCE [LARGE SCALE GENOMIC DNA]</scope>
    <source>
        <strain evidence="2 3">ULC18</strain>
    </source>
</reference>
<organism evidence="2 3">
    <name type="scientific">Stenomitos frigidus ULC18</name>
    <dbReference type="NCBI Taxonomy" id="2107698"/>
    <lineage>
        <taxon>Bacteria</taxon>
        <taxon>Bacillati</taxon>
        <taxon>Cyanobacteriota</taxon>
        <taxon>Cyanophyceae</taxon>
        <taxon>Leptolyngbyales</taxon>
        <taxon>Leptolyngbyaceae</taxon>
        <taxon>Stenomitos</taxon>
    </lineage>
</organism>
<reference evidence="3" key="1">
    <citation type="submission" date="2018-02" db="EMBL/GenBank/DDBJ databases">
        <authorList>
            <person name="Moore K."/>
            <person name="Momper L."/>
        </authorList>
    </citation>
    <scope>NUCLEOTIDE SEQUENCE [LARGE SCALE GENOMIC DNA]</scope>
    <source>
        <strain evidence="3">ULC18</strain>
    </source>
</reference>
<accession>A0A2T1EPM7</accession>
<evidence type="ECO:0000256" key="1">
    <source>
        <dbReference type="SAM" id="MobiDB-lite"/>
    </source>
</evidence>
<dbReference type="AlphaFoldDB" id="A0A2T1EPM7"/>
<feature type="region of interest" description="Disordered" evidence="1">
    <location>
        <begin position="41"/>
        <end position="65"/>
    </location>
</feature>
<proteinExistence type="predicted"/>
<evidence type="ECO:0000313" key="3">
    <source>
        <dbReference type="Proteomes" id="UP000239576"/>
    </source>
</evidence>
<sequence>MPSRSNAKNYTVVQIAGRLAFVKNEERSLLVRDRCSARFQNDPLKRDCSPSDPPQNEPFKSTYKP</sequence>